<organism evidence="4 5">
    <name type="scientific">Zasmidium cellare ATCC 36951</name>
    <dbReference type="NCBI Taxonomy" id="1080233"/>
    <lineage>
        <taxon>Eukaryota</taxon>
        <taxon>Fungi</taxon>
        <taxon>Dikarya</taxon>
        <taxon>Ascomycota</taxon>
        <taxon>Pezizomycotina</taxon>
        <taxon>Dothideomycetes</taxon>
        <taxon>Dothideomycetidae</taxon>
        <taxon>Mycosphaerellales</taxon>
        <taxon>Mycosphaerellaceae</taxon>
        <taxon>Zasmidium</taxon>
    </lineage>
</organism>
<evidence type="ECO:0000259" key="3">
    <source>
        <dbReference type="Pfam" id="PF00561"/>
    </source>
</evidence>
<dbReference type="Proteomes" id="UP000799537">
    <property type="component" value="Unassembled WGS sequence"/>
</dbReference>
<feature type="non-terminal residue" evidence="4">
    <location>
        <position position="1"/>
    </location>
</feature>
<keyword evidence="1" id="KW-0378">Hydrolase</keyword>
<dbReference type="PRINTS" id="PR00412">
    <property type="entry name" value="EPOXHYDRLASE"/>
</dbReference>
<dbReference type="EMBL" id="ML993654">
    <property type="protein sequence ID" value="KAF2158615.1"/>
    <property type="molecule type" value="Genomic_DNA"/>
</dbReference>
<dbReference type="OrthoDB" id="408373at2759"/>
<accession>A0A6A6BVA7</accession>
<gene>
    <name evidence="4" type="ORF">M409DRAFT_38152</name>
</gene>
<name>A0A6A6BVA7_ZASCE</name>
<dbReference type="InterPro" id="IPR000073">
    <property type="entry name" value="AB_hydrolase_1"/>
</dbReference>
<reference evidence="4" key="1">
    <citation type="journal article" date="2020" name="Stud. Mycol.">
        <title>101 Dothideomycetes genomes: a test case for predicting lifestyles and emergence of pathogens.</title>
        <authorList>
            <person name="Haridas S."/>
            <person name="Albert R."/>
            <person name="Binder M."/>
            <person name="Bloem J."/>
            <person name="Labutti K."/>
            <person name="Salamov A."/>
            <person name="Andreopoulos B."/>
            <person name="Baker S."/>
            <person name="Barry K."/>
            <person name="Bills G."/>
            <person name="Bluhm B."/>
            <person name="Cannon C."/>
            <person name="Castanera R."/>
            <person name="Culley D."/>
            <person name="Daum C."/>
            <person name="Ezra D."/>
            <person name="Gonzalez J."/>
            <person name="Henrissat B."/>
            <person name="Kuo A."/>
            <person name="Liang C."/>
            <person name="Lipzen A."/>
            <person name="Lutzoni F."/>
            <person name="Magnuson J."/>
            <person name="Mondo S."/>
            <person name="Nolan M."/>
            <person name="Ohm R."/>
            <person name="Pangilinan J."/>
            <person name="Park H.-J."/>
            <person name="Ramirez L."/>
            <person name="Alfaro M."/>
            <person name="Sun H."/>
            <person name="Tritt A."/>
            <person name="Yoshinaga Y."/>
            <person name="Zwiers L.-H."/>
            <person name="Turgeon B."/>
            <person name="Goodwin S."/>
            <person name="Spatafora J."/>
            <person name="Crous P."/>
            <person name="Grigoriev I."/>
        </authorList>
    </citation>
    <scope>NUCLEOTIDE SEQUENCE</scope>
    <source>
        <strain evidence="4">ATCC 36951</strain>
    </source>
</reference>
<protein>
    <recommendedName>
        <fullName evidence="3">AB hydrolase-1 domain-containing protein</fullName>
    </recommendedName>
</protein>
<dbReference type="GO" id="GO:0016787">
    <property type="term" value="F:hydrolase activity"/>
    <property type="evidence" value="ECO:0007669"/>
    <property type="project" value="UniProtKB-KW"/>
</dbReference>
<dbReference type="SUPFAM" id="SSF53474">
    <property type="entry name" value="alpha/beta-Hydrolases"/>
    <property type="match status" value="1"/>
</dbReference>
<keyword evidence="5" id="KW-1185">Reference proteome</keyword>
<dbReference type="RefSeq" id="XP_033659504.1">
    <property type="nucleotide sequence ID" value="XM_033810872.1"/>
</dbReference>
<evidence type="ECO:0000313" key="5">
    <source>
        <dbReference type="Proteomes" id="UP000799537"/>
    </source>
</evidence>
<dbReference type="Gene3D" id="3.40.50.1820">
    <property type="entry name" value="alpha/beta hydrolase"/>
    <property type="match status" value="1"/>
</dbReference>
<dbReference type="InterPro" id="IPR000639">
    <property type="entry name" value="Epox_hydrolase-like"/>
</dbReference>
<feature type="domain" description="AB hydrolase-1" evidence="3">
    <location>
        <begin position="23"/>
        <end position="266"/>
    </location>
</feature>
<dbReference type="PANTHER" id="PTHR43329">
    <property type="entry name" value="EPOXIDE HYDROLASE"/>
    <property type="match status" value="1"/>
</dbReference>
<proteinExistence type="inferred from homology"/>
<dbReference type="Pfam" id="PF00561">
    <property type="entry name" value="Abhydrolase_1"/>
    <property type="match status" value="1"/>
</dbReference>
<evidence type="ECO:0000256" key="1">
    <source>
        <dbReference type="ARBA" id="ARBA00022801"/>
    </source>
</evidence>
<dbReference type="GeneID" id="54564144"/>
<evidence type="ECO:0000313" key="4">
    <source>
        <dbReference type="EMBL" id="KAF2158615.1"/>
    </source>
</evidence>
<dbReference type="PRINTS" id="PR00111">
    <property type="entry name" value="ABHYDROLASE"/>
</dbReference>
<dbReference type="AlphaFoldDB" id="A0A6A6BVA7"/>
<evidence type="ECO:0000256" key="2">
    <source>
        <dbReference type="ARBA" id="ARBA00038334"/>
    </source>
</evidence>
<dbReference type="InterPro" id="IPR029058">
    <property type="entry name" value="AB_hydrolase_fold"/>
</dbReference>
<sequence length="302" mass="33663">SPKMQTKTLKHGVRALTGGKGTALLLLPGWPQTAEAFAELFPYLSPHFEVWVLDPPGLGDSAPSAEGYDTRTISRLLAESIEASIPDAYHIVGHDIGAWIAFAWAVQFPDRLRSLTLLDSAVPGHAPSMTFPLPAPVNEKLWQFSFNSLPELPEILTQGRERQLFDWLFDRKSQHPERITQAKRDRYVEYYSRPGAMTQGFEYYRAVATSSAQNKEPGSKFIDMPILALGGQHAVGWGLKLSMEGLAHNVGGGEIADCGHYIPEEQPEELAKRMLEFLQGVWCSIELYKWRVELAVDAEVDT</sequence>
<comment type="similarity">
    <text evidence="2">Belongs to the AB hydrolase superfamily. Epoxide hydrolase family.</text>
</comment>